<dbReference type="HAMAP" id="MF_02069">
    <property type="entry name" value="TarJ"/>
    <property type="match status" value="1"/>
</dbReference>
<dbReference type="Gene3D" id="3.40.50.720">
    <property type="entry name" value="NAD(P)-binding Rossmann-like Domain"/>
    <property type="match status" value="1"/>
</dbReference>
<keyword evidence="3 6" id="KW-0479">Metal-binding</keyword>
<gene>
    <name evidence="6" type="primary">tarJ</name>
    <name evidence="9" type="ORF">OE104_14480</name>
</gene>
<keyword evidence="4 6" id="KW-0862">Zinc</keyword>
<keyword evidence="6" id="KW-0777">Teichoic acid biosynthesis</keyword>
<evidence type="ECO:0000256" key="2">
    <source>
        <dbReference type="ARBA" id="ARBA00008072"/>
    </source>
</evidence>
<dbReference type="SUPFAM" id="SSF51735">
    <property type="entry name" value="NAD(P)-binding Rossmann-fold domains"/>
    <property type="match status" value="1"/>
</dbReference>
<keyword evidence="6" id="KW-0961">Cell wall biogenesis/degradation</keyword>
<dbReference type="EMBL" id="CP106878">
    <property type="protein sequence ID" value="WAA09703.1"/>
    <property type="molecule type" value="Genomic_DNA"/>
</dbReference>
<name>A0A9E8LU56_9BACI</name>
<evidence type="ECO:0000313" key="10">
    <source>
        <dbReference type="Proteomes" id="UP001164718"/>
    </source>
</evidence>
<sequence>MINQVYRLVSPRRFEISYLDQSVQTEDVIVRPTYLSICAADQRYYTGSRGKEVLSKKLPMALIHEGIGEIVYDPLNEYPQGTRVVMIPNTPIEEDEIIVENYLRSSKFRSSGYDGFMQEYVFLGRDRFIILPESINNEIASFIELNTVAMHAITRFQAKSHNRRTTFGIWGDGNLGYITSLFLRKIYKDAKIYIFGKTPYKLQNFSFVDDAYLISDIPETLTIDHAFECVGGVGSQYAINQMIDYINPEGTISLLGVSEYPVEVNTRMVLEKGLTLFGSSRSGYVDFKKTVDFLDQHPDVVENLARLVDSVNEVKTIEDIVNTFEKDLSVSWGKTVMKWNK</sequence>
<keyword evidence="6" id="KW-0521">NADP</keyword>
<comment type="function">
    <text evidence="6">Catalyzes the NADPH dependent reduction of D-ribulose 5-phosphate to D-ribitol 5-phosphate.</text>
</comment>
<dbReference type="InterPro" id="IPR011032">
    <property type="entry name" value="GroES-like_sf"/>
</dbReference>
<dbReference type="PANTHER" id="PTHR43350:SF19">
    <property type="entry name" value="D-GULOSIDE 3-DEHYDROGENASE"/>
    <property type="match status" value="1"/>
</dbReference>
<evidence type="ECO:0000256" key="1">
    <source>
        <dbReference type="ARBA" id="ARBA00001947"/>
    </source>
</evidence>
<dbReference type="Gene3D" id="3.90.180.10">
    <property type="entry name" value="Medium-chain alcohol dehydrogenases, catalytic domain"/>
    <property type="match status" value="1"/>
</dbReference>
<evidence type="ECO:0000256" key="3">
    <source>
        <dbReference type="ARBA" id="ARBA00022723"/>
    </source>
</evidence>
<feature type="domain" description="Alcohol dehydrogenase-like N-terminal" evidence="8">
    <location>
        <begin position="26"/>
        <end position="132"/>
    </location>
</feature>
<feature type="domain" description="Alcohol dehydrogenase-like C-terminal" evidence="7">
    <location>
        <begin position="222"/>
        <end position="295"/>
    </location>
</feature>
<dbReference type="Pfam" id="PF08240">
    <property type="entry name" value="ADH_N"/>
    <property type="match status" value="1"/>
</dbReference>
<dbReference type="EC" id="1.1.1.405" evidence="6"/>
<comment type="catalytic activity">
    <reaction evidence="6">
        <text>D-ribitol 5-phosphate + NADP(+) = D-ribulose 5-phosphate + NADPH + H(+)</text>
        <dbReference type="Rhea" id="RHEA:19921"/>
        <dbReference type="ChEBI" id="CHEBI:15378"/>
        <dbReference type="ChEBI" id="CHEBI:57695"/>
        <dbReference type="ChEBI" id="CHEBI:57783"/>
        <dbReference type="ChEBI" id="CHEBI:58121"/>
        <dbReference type="ChEBI" id="CHEBI:58349"/>
        <dbReference type="EC" id="1.1.1.405"/>
    </reaction>
</comment>
<keyword evidence="5 6" id="KW-0560">Oxidoreductase</keyword>
<evidence type="ECO:0000313" key="9">
    <source>
        <dbReference type="EMBL" id="WAA09703.1"/>
    </source>
</evidence>
<dbReference type="AlphaFoldDB" id="A0A9E8LU56"/>
<evidence type="ECO:0000259" key="8">
    <source>
        <dbReference type="Pfam" id="PF08240"/>
    </source>
</evidence>
<dbReference type="Proteomes" id="UP001164718">
    <property type="component" value="Chromosome"/>
</dbReference>
<dbReference type="SUPFAM" id="SSF50129">
    <property type="entry name" value="GroES-like"/>
    <property type="match status" value="1"/>
</dbReference>
<feature type="binding site" evidence="6">
    <location>
        <position position="144"/>
    </location>
    <ligand>
        <name>Zn(2+)</name>
        <dbReference type="ChEBI" id="CHEBI:29105"/>
        <note>catalytic</note>
    </ligand>
</feature>
<evidence type="ECO:0000256" key="5">
    <source>
        <dbReference type="ARBA" id="ARBA00023002"/>
    </source>
</evidence>
<feature type="binding site" evidence="6">
    <location>
        <position position="65"/>
    </location>
    <ligand>
        <name>Zn(2+)</name>
        <dbReference type="ChEBI" id="CHEBI:29105"/>
        <note>catalytic</note>
    </ligand>
</feature>
<dbReference type="RefSeq" id="WP_275417486.1">
    <property type="nucleotide sequence ID" value="NZ_CP106878.1"/>
</dbReference>
<comment type="pathway">
    <text evidence="6">Cell wall biogenesis; poly(ribitol phosphate) teichoic acid biosynthesis.</text>
</comment>
<dbReference type="GO" id="GO:0008270">
    <property type="term" value="F:zinc ion binding"/>
    <property type="evidence" value="ECO:0007669"/>
    <property type="project" value="UniProtKB-UniRule"/>
</dbReference>
<proteinExistence type="inferred from homology"/>
<comment type="similarity">
    <text evidence="2 6">Belongs to the zinc-containing alcohol dehydrogenase family.</text>
</comment>
<dbReference type="GO" id="GO:1902012">
    <property type="term" value="P:poly(ribitol phosphate) teichoic acid biosynthetic process"/>
    <property type="evidence" value="ECO:0007669"/>
    <property type="project" value="UniProtKB-UniRule"/>
</dbReference>
<dbReference type="Pfam" id="PF00107">
    <property type="entry name" value="ADH_zinc_N"/>
    <property type="match status" value="1"/>
</dbReference>
<dbReference type="InterPro" id="IPR013154">
    <property type="entry name" value="ADH-like_N"/>
</dbReference>
<evidence type="ECO:0000256" key="6">
    <source>
        <dbReference type="HAMAP-Rule" id="MF_02069"/>
    </source>
</evidence>
<organism evidence="9 10">
    <name type="scientific">Fervidibacillus albus</name>
    <dbReference type="NCBI Taxonomy" id="2980026"/>
    <lineage>
        <taxon>Bacteria</taxon>
        <taxon>Bacillati</taxon>
        <taxon>Bacillota</taxon>
        <taxon>Bacilli</taxon>
        <taxon>Bacillales</taxon>
        <taxon>Bacillaceae</taxon>
        <taxon>Fervidibacillus</taxon>
    </lineage>
</organism>
<feature type="binding site" evidence="6">
    <location>
        <position position="38"/>
    </location>
    <ligand>
        <name>Zn(2+)</name>
        <dbReference type="ChEBI" id="CHEBI:29105"/>
        <note>catalytic</note>
    </ligand>
</feature>
<accession>A0A9E8LU56</accession>
<comment type="cofactor">
    <cofactor evidence="1 6">
        <name>Zn(2+)</name>
        <dbReference type="ChEBI" id="CHEBI:29105"/>
    </cofactor>
</comment>
<dbReference type="PANTHER" id="PTHR43350">
    <property type="entry name" value="NAD-DEPENDENT ALCOHOL DEHYDROGENASE"/>
    <property type="match status" value="1"/>
</dbReference>
<dbReference type="KEGG" id="faf:OE104_14480"/>
<dbReference type="GO" id="GO:0071555">
    <property type="term" value="P:cell wall organization"/>
    <property type="evidence" value="ECO:0007669"/>
    <property type="project" value="UniProtKB-KW"/>
</dbReference>
<dbReference type="CDD" id="cd08237">
    <property type="entry name" value="ribitol-5-phosphate_DH"/>
    <property type="match status" value="1"/>
</dbReference>
<evidence type="ECO:0000256" key="4">
    <source>
        <dbReference type="ARBA" id="ARBA00022833"/>
    </source>
</evidence>
<dbReference type="GO" id="GO:0050256">
    <property type="term" value="F:ribitol-5-phosphate 2-dehydrogenase [NAD(P)+] activity"/>
    <property type="evidence" value="ECO:0007669"/>
    <property type="project" value="UniProtKB-UniRule"/>
</dbReference>
<dbReference type="InterPro" id="IPR036291">
    <property type="entry name" value="NAD(P)-bd_dom_sf"/>
</dbReference>
<evidence type="ECO:0000259" key="7">
    <source>
        <dbReference type="Pfam" id="PF00107"/>
    </source>
</evidence>
<dbReference type="InterPro" id="IPR013149">
    <property type="entry name" value="ADH-like_C"/>
</dbReference>
<feature type="binding site" evidence="6">
    <location>
        <position position="64"/>
    </location>
    <ligand>
        <name>Zn(2+)</name>
        <dbReference type="ChEBI" id="CHEBI:29105"/>
        <note>catalytic</note>
    </ligand>
</feature>
<dbReference type="InterPro" id="IPR034710">
    <property type="entry name" value="TarJ"/>
</dbReference>
<protein>
    <recommendedName>
        <fullName evidence="6">Ribulose-5-phosphate reductase</fullName>
        <shortName evidence="6">Ribulose-5-P reductase</shortName>
        <ecNumber evidence="6">1.1.1.405</ecNumber>
    </recommendedName>
    <alternativeName>
        <fullName evidence="6">Ribitol-5-phosphate dehydrogenase</fullName>
    </alternativeName>
</protein>
<keyword evidence="10" id="KW-1185">Reference proteome</keyword>
<reference evidence="9" key="1">
    <citation type="submission" date="2022-09" db="EMBL/GenBank/DDBJ databases">
        <title>Complete Genomes of Fervidibacillus albus and Fervidibacillus halotolerans isolated from tidal flat sediments.</title>
        <authorList>
            <person name="Kwon K.K."/>
            <person name="Yang S.-H."/>
            <person name="Park M.J."/>
            <person name="Oh H.-M."/>
        </authorList>
    </citation>
    <scope>NUCLEOTIDE SEQUENCE</scope>
    <source>
        <strain evidence="9">MEBiC13591</strain>
    </source>
</reference>